<accession>A0A4Y9M6K3</accession>
<dbReference type="Proteomes" id="UP000297966">
    <property type="component" value="Unassembled WGS sequence"/>
</dbReference>
<gene>
    <name evidence="2" type="ORF">E4K65_01180</name>
</gene>
<keyword evidence="1" id="KW-0732">Signal</keyword>
<sequence>MKRTILLGLVAAGLLFSGAARATTQLITEEEARLPPPKGAIAADRRGIMRGPKVEFVSPGDSVNSPLRLVLKFESYGGAKIDPESVKVIFLRSPNVDLTARVKPFVQPDGINMQDAELPPGEYTVRVDIKDSDGRPGTAIFTLKVAPK</sequence>
<dbReference type="OrthoDB" id="7361456at2"/>
<evidence type="ECO:0000313" key="3">
    <source>
        <dbReference type="Proteomes" id="UP000297966"/>
    </source>
</evidence>
<dbReference type="AlphaFoldDB" id="A0A4Y9M6K3"/>
<organism evidence="2 3">
    <name type="scientific">Bradyrhizobium niftali</name>
    <dbReference type="NCBI Taxonomy" id="2560055"/>
    <lineage>
        <taxon>Bacteria</taxon>
        <taxon>Pseudomonadati</taxon>
        <taxon>Pseudomonadota</taxon>
        <taxon>Alphaproteobacteria</taxon>
        <taxon>Hyphomicrobiales</taxon>
        <taxon>Nitrobacteraceae</taxon>
        <taxon>Bradyrhizobium</taxon>
    </lineage>
</organism>
<name>A0A4Y9M6K3_9BRAD</name>
<dbReference type="EMBL" id="SPQT01000001">
    <property type="protein sequence ID" value="TFV50745.1"/>
    <property type="molecule type" value="Genomic_DNA"/>
</dbReference>
<feature type="chain" id="PRO_5021297490" evidence="1">
    <location>
        <begin position="23"/>
        <end position="148"/>
    </location>
</feature>
<dbReference type="RefSeq" id="WP_135172544.1">
    <property type="nucleotide sequence ID" value="NZ_SPQT01000001.1"/>
</dbReference>
<reference evidence="2 3" key="1">
    <citation type="submission" date="2019-03" db="EMBL/GenBank/DDBJ databases">
        <title>Bradyrhizobium diversity isolated from nodules of Chamaecrista fasciculata.</title>
        <authorList>
            <person name="Klepa M.S."/>
            <person name="Urquiaga M.O."/>
            <person name="Hungria M."/>
            <person name="Delamuta J.R."/>
        </authorList>
    </citation>
    <scope>NUCLEOTIDE SEQUENCE [LARGE SCALE GENOMIC DNA]</scope>
    <source>
        <strain evidence="2 3">CNPSo 3448</strain>
    </source>
</reference>
<comment type="caution">
    <text evidence="2">The sequence shown here is derived from an EMBL/GenBank/DDBJ whole genome shotgun (WGS) entry which is preliminary data.</text>
</comment>
<evidence type="ECO:0000256" key="1">
    <source>
        <dbReference type="SAM" id="SignalP"/>
    </source>
</evidence>
<protein>
    <submittedName>
        <fullName evidence="2">Uncharacterized protein</fullName>
    </submittedName>
</protein>
<feature type="signal peptide" evidence="1">
    <location>
        <begin position="1"/>
        <end position="22"/>
    </location>
</feature>
<proteinExistence type="predicted"/>
<keyword evidence="3" id="KW-1185">Reference proteome</keyword>
<evidence type="ECO:0000313" key="2">
    <source>
        <dbReference type="EMBL" id="TFV50745.1"/>
    </source>
</evidence>